<evidence type="ECO:0000313" key="3">
    <source>
        <dbReference type="EMBL" id="MFH6771815.1"/>
    </source>
</evidence>
<comment type="caution">
    <text evidence="3">The sequence shown here is derived from an EMBL/GenBank/DDBJ whole genome shotgun (WGS) entry which is preliminary data.</text>
</comment>
<dbReference type="InterPro" id="IPR005543">
    <property type="entry name" value="PASTA_dom"/>
</dbReference>
<dbReference type="PROSITE" id="PS51178">
    <property type="entry name" value="PASTA"/>
    <property type="match status" value="2"/>
</dbReference>
<dbReference type="SMART" id="SM00740">
    <property type="entry name" value="PASTA"/>
    <property type="match status" value="2"/>
</dbReference>
<evidence type="ECO:0000313" key="4">
    <source>
        <dbReference type="Proteomes" id="UP001610100"/>
    </source>
</evidence>
<name>A0ABW7MYQ6_9FLAO</name>
<feature type="transmembrane region" description="Helical" evidence="1">
    <location>
        <begin position="12"/>
        <end position="34"/>
    </location>
</feature>
<feature type="domain" description="PASTA" evidence="2">
    <location>
        <begin position="110"/>
        <end position="180"/>
    </location>
</feature>
<evidence type="ECO:0000259" key="2">
    <source>
        <dbReference type="PROSITE" id="PS51178"/>
    </source>
</evidence>
<protein>
    <submittedName>
        <fullName evidence="3">PASTA domain-containing protein</fullName>
    </submittedName>
</protein>
<evidence type="ECO:0000256" key="1">
    <source>
        <dbReference type="SAM" id="Phobius"/>
    </source>
</evidence>
<keyword evidence="1" id="KW-0812">Transmembrane</keyword>
<organism evidence="3 4">
    <name type="scientific">Gaetbulibacter aestuarii</name>
    <dbReference type="NCBI Taxonomy" id="1502358"/>
    <lineage>
        <taxon>Bacteria</taxon>
        <taxon>Pseudomonadati</taxon>
        <taxon>Bacteroidota</taxon>
        <taxon>Flavobacteriia</taxon>
        <taxon>Flavobacteriales</taxon>
        <taxon>Flavobacteriaceae</taxon>
        <taxon>Gaetbulibacter</taxon>
    </lineage>
</organism>
<gene>
    <name evidence="3" type="ORF">V8G58_07690</name>
</gene>
<accession>A0ABW7MYQ6</accession>
<keyword evidence="1" id="KW-0472">Membrane</keyword>
<dbReference type="SUPFAM" id="SSF54184">
    <property type="entry name" value="Penicillin-binding protein 2x (pbp-2x), c-terminal domain"/>
    <property type="match status" value="1"/>
</dbReference>
<feature type="domain" description="PASTA" evidence="2">
    <location>
        <begin position="41"/>
        <end position="108"/>
    </location>
</feature>
<sequence>MSILKFLKSKVFLKQILLAGAAVLVLSFILLKWLSVYTNHGEFEIVPDLTGKSLSVAQMTLKENNLDLKVQDSANYNPDYPKYSVIEQEPPAGSKVKDNRKIYLTINPSGYRQIRVPDLTERTLRQAQPTLEALGFKVGKLVYVDNIAKDMVLKMMHDGETLKEGDKLPKTSVIDLVLGNGNQP</sequence>
<dbReference type="Proteomes" id="UP001610100">
    <property type="component" value="Unassembled WGS sequence"/>
</dbReference>
<keyword evidence="1" id="KW-1133">Transmembrane helix</keyword>
<dbReference type="RefSeq" id="WP_344741008.1">
    <property type="nucleotide sequence ID" value="NZ_BAABAY010000002.1"/>
</dbReference>
<dbReference type="EMBL" id="JBAWKB010000002">
    <property type="protein sequence ID" value="MFH6771815.1"/>
    <property type="molecule type" value="Genomic_DNA"/>
</dbReference>
<keyword evidence="4" id="KW-1185">Reference proteome</keyword>
<dbReference type="Pfam" id="PF03793">
    <property type="entry name" value="PASTA"/>
    <property type="match status" value="2"/>
</dbReference>
<dbReference type="Gene3D" id="3.30.10.20">
    <property type="match status" value="2"/>
</dbReference>
<dbReference type="CDD" id="cd06577">
    <property type="entry name" value="PASTA_pknB"/>
    <property type="match status" value="2"/>
</dbReference>
<proteinExistence type="predicted"/>
<reference evidence="3 4" key="1">
    <citation type="submission" date="2024-02" db="EMBL/GenBank/DDBJ databases">
        <title>A Gaetbulibacter species isolated from tidal flats and genomic insights of their niches.</title>
        <authorList>
            <person name="Ye Y."/>
        </authorList>
    </citation>
    <scope>NUCLEOTIDE SEQUENCE [LARGE SCALE GENOMIC DNA]</scope>
    <source>
        <strain evidence="3 4">KYW382</strain>
    </source>
</reference>